<dbReference type="Pfam" id="PF00156">
    <property type="entry name" value="Pribosyltran"/>
    <property type="match status" value="1"/>
</dbReference>
<name>A0ABY1ZRK1_9GAMM</name>
<keyword evidence="2" id="KW-0328">Glycosyltransferase</keyword>
<reference evidence="2 3" key="1">
    <citation type="submission" date="2019-02" db="EMBL/GenBank/DDBJ databases">
        <title>Marinobacter halodurans sp. nov., a marine bacterium isolated from sea tidal flat.</title>
        <authorList>
            <person name="Yoo Y."/>
            <person name="Lee D.W."/>
            <person name="Kim B.S."/>
            <person name="Kim J.-J."/>
        </authorList>
    </citation>
    <scope>NUCLEOTIDE SEQUENCE [LARGE SCALE GENOMIC DNA]</scope>
    <source>
        <strain evidence="2 3">YJ-S3-2</strain>
    </source>
</reference>
<dbReference type="SUPFAM" id="SSF53271">
    <property type="entry name" value="PRTase-like"/>
    <property type="match status" value="1"/>
</dbReference>
<dbReference type="Gene3D" id="3.40.50.2020">
    <property type="match status" value="1"/>
</dbReference>
<accession>A0ABY1ZRK1</accession>
<dbReference type="Gene3D" id="3.30.1310.20">
    <property type="entry name" value="PRTase-like"/>
    <property type="match status" value="1"/>
</dbReference>
<comment type="caution">
    <text evidence="2">The sequence shown here is derived from an EMBL/GenBank/DDBJ whole genome shotgun (WGS) entry which is preliminary data.</text>
</comment>
<gene>
    <name evidence="2" type="ORF">EZI54_00775</name>
</gene>
<evidence type="ECO:0000259" key="1">
    <source>
        <dbReference type="Pfam" id="PF00156"/>
    </source>
</evidence>
<organism evidence="2 3">
    <name type="scientific">Marinobacter halodurans</name>
    <dbReference type="NCBI Taxonomy" id="2528979"/>
    <lineage>
        <taxon>Bacteria</taxon>
        <taxon>Pseudomonadati</taxon>
        <taxon>Pseudomonadota</taxon>
        <taxon>Gammaproteobacteria</taxon>
        <taxon>Pseudomonadales</taxon>
        <taxon>Marinobacteraceae</taxon>
        <taxon>Marinobacter</taxon>
    </lineage>
</organism>
<keyword evidence="2" id="KW-0808">Transferase</keyword>
<evidence type="ECO:0000313" key="3">
    <source>
        <dbReference type="Proteomes" id="UP000313645"/>
    </source>
</evidence>
<dbReference type="EMBL" id="SJDL01000001">
    <property type="protein sequence ID" value="TBW59651.1"/>
    <property type="molecule type" value="Genomic_DNA"/>
</dbReference>
<keyword evidence="3" id="KW-1185">Reference proteome</keyword>
<dbReference type="CDD" id="cd06223">
    <property type="entry name" value="PRTases_typeI"/>
    <property type="match status" value="1"/>
</dbReference>
<dbReference type="InterPro" id="IPR029057">
    <property type="entry name" value="PRTase-like"/>
</dbReference>
<dbReference type="InterPro" id="IPR000836">
    <property type="entry name" value="PRTase_dom"/>
</dbReference>
<proteinExistence type="predicted"/>
<feature type="domain" description="Phosphoribosyltransferase" evidence="1">
    <location>
        <begin position="29"/>
        <end position="182"/>
    </location>
</feature>
<dbReference type="GO" id="GO:0016757">
    <property type="term" value="F:glycosyltransferase activity"/>
    <property type="evidence" value="ECO:0007669"/>
    <property type="project" value="UniProtKB-KW"/>
</dbReference>
<protein>
    <submittedName>
        <fullName evidence="2">Phosphoribosyltransferase</fullName>
    </submittedName>
</protein>
<sequence>MKTLFKDREAAGAELARTLKTHSVPADALVLGLPRGGVPVAREIAQALGLELDVLNLRKLGLPRQPEVAMGAIAEDGTRYLDHRLIRAVGVTAEELERVQQRELDTLASRIRRFRLVRKPAPVAGRTVILVDDGVATGATMELAVQVLRKREARRIIVAVPVGPLGTTARFSSIADDCVCLLEPKIFNSVGLWYSDFQQVSEEEVIEALEEAQRLALNRSKTS</sequence>
<evidence type="ECO:0000313" key="2">
    <source>
        <dbReference type="EMBL" id="TBW59651.1"/>
    </source>
</evidence>
<dbReference type="Proteomes" id="UP000313645">
    <property type="component" value="Unassembled WGS sequence"/>
</dbReference>